<evidence type="ECO:0000256" key="1">
    <source>
        <dbReference type="ARBA" id="ARBA00009437"/>
    </source>
</evidence>
<organism evidence="6 7">
    <name type="scientific">Proteus penneri</name>
    <dbReference type="NCBI Taxonomy" id="102862"/>
    <lineage>
        <taxon>Bacteria</taxon>
        <taxon>Pseudomonadati</taxon>
        <taxon>Pseudomonadota</taxon>
        <taxon>Gammaproteobacteria</taxon>
        <taxon>Enterobacterales</taxon>
        <taxon>Morganellaceae</taxon>
        <taxon>Proteus</taxon>
    </lineage>
</organism>
<comment type="similarity">
    <text evidence="1">Belongs to the LysR transcriptional regulatory family.</text>
</comment>
<dbReference type="EMBL" id="CVRY01000006">
    <property type="protein sequence ID" value="CRL64430.1"/>
    <property type="molecule type" value="Genomic_DNA"/>
</dbReference>
<dbReference type="PANTHER" id="PTHR30126:SF6">
    <property type="entry name" value="HTH-TYPE TRANSCRIPTIONAL REGULATOR CYSB-RELATED"/>
    <property type="match status" value="1"/>
</dbReference>
<dbReference type="SUPFAM" id="SSF46785">
    <property type="entry name" value="Winged helix' DNA-binding domain"/>
    <property type="match status" value="1"/>
</dbReference>
<dbReference type="Proteomes" id="UP000183920">
    <property type="component" value="Unassembled WGS sequence"/>
</dbReference>
<evidence type="ECO:0000256" key="2">
    <source>
        <dbReference type="ARBA" id="ARBA00023015"/>
    </source>
</evidence>
<dbReference type="Gene3D" id="1.10.10.10">
    <property type="entry name" value="Winged helix-like DNA-binding domain superfamily/Winged helix DNA-binding domain"/>
    <property type="match status" value="1"/>
</dbReference>
<keyword evidence="4" id="KW-0804">Transcription</keyword>
<dbReference type="GO" id="GO:0019344">
    <property type="term" value="P:cysteine biosynthetic process"/>
    <property type="evidence" value="ECO:0007669"/>
    <property type="project" value="TreeGrafter"/>
</dbReference>
<protein>
    <submittedName>
        <fullName evidence="6">HTH-type transcriptional regulator CysB</fullName>
    </submittedName>
</protein>
<reference evidence="7" key="1">
    <citation type="submission" date="2015-06" db="EMBL/GenBank/DDBJ databases">
        <authorList>
            <person name="Urmite Genomes"/>
        </authorList>
    </citation>
    <scope>NUCLEOTIDE SEQUENCE [LARGE SCALE GENOMIC DNA]</scope>
    <source>
        <strain evidence="7">CSUR P1867</strain>
    </source>
</reference>
<evidence type="ECO:0000256" key="3">
    <source>
        <dbReference type="ARBA" id="ARBA00023125"/>
    </source>
</evidence>
<evidence type="ECO:0000313" key="6">
    <source>
        <dbReference type="EMBL" id="CRL64430.1"/>
    </source>
</evidence>
<dbReference type="SUPFAM" id="SSF53850">
    <property type="entry name" value="Periplasmic binding protein-like II"/>
    <property type="match status" value="1"/>
</dbReference>
<dbReference type="InterPro" id="IPR036388">
    <property type="entry name" value="WH-like_DNA-bd_sf"/>
</dbReference>
<dbReference type="InterPro" id="IPR005119">
    <property type="entry name" value="LysR_subst-bd"/>
</dbReference>
<evidence type="ECO:0000313" key="7">
    <source>
        <dbReference type="Proteomes" id="UP000183920"/>
    </source>
</evidence>
<dbReference type="PANTHER" id="PTHR30126">
    <property type="entry name" value="HTH-TYPE TRANSCRIPTIONAL REGULATOR"/>
    <property type="match status" value="1"/>
</dbReference>
<gene>
    <name evidence="6" type="primary">cysB_2</name>
    <name evidence="6" type="ORF">BN1804_03000</name>
</gene>
<name>A0A0G4QEZ5_9GAMM</name>
<sequence length="345" mass="39526">MQINPGTSMNINQLKSFVEVVKNNFNITNAAEKLYTSQPTISKQLKILEDELSVSLFVRKNNNLLALSPMGKEVHKIACDILGQVDRIKSIVAEEDRNKKVDLHIATTHTQIRYSLPNVIDHFRHYYPNISLHFHQGAPAQLAEMVKNGDVDFAIATESMHLYEDLITLPCYRWTRSLLVPYDHPLALLKDDEQVTIEQMAEYPLITYVFGFTRGSKLDKVFYKNNLKPKVALTATDTEIIKYYVKRHLGIGVIATASYDETEDGDALKCINIDHLVQPSYTHICVSKHTHMKDYMHEFISLYAPHIDKNIIQMPEQWGTQWHSKEVYQGLPDLRSVNVNNSVAE</sequence>
<dbReference type="PRINTS" id="PR00039">
    <property type="entry name" value="HTHLYSR"/>
</dbReference>
<evidence type="ECO:0000259" key="5">
    <source>
        <dbReference type="PROSITE" id="PS50931"/>
    </source>
</evidence>
<dbReference type="Gene3D" id="3.40.190.10">
    <property type="entry name" value="Periplasmic binding protein-like II"/>
    <property type="match status" value="2"/>
</dbReference>
<dbReference type="GO" id="GO:0003700">
    <property type="term" value="F:DNA-binding transcription factor activity"/>
    <property type="evidence" value="ECO:0007669"/>
    <property type="project" value="InterPro"/>
</dbReference>
<dbReference type="PROSITE" id="PS50931">
    <property type="entry name" value="HTH_LYSR"/>
    <property type="match status" value="1"/>
</dbReference>
<dbReference type="AlphaFoldDB" id="A0A0G4QEZ5"/>
<dbReference type="Pfam" id="PF03466">
    <property type="entry name" value="LysR_substrate"/>
    <property type="match status" value="1"/>
</dbReference>
<accession>A0A0G4QEZ5</accession>
<keyword evidence="2" id="KW-0805">Transcription regulation</keyword>
<dbReference type="Pfam" id="PF00126">
    <property type="entry name" value="HTH_1"/>
    <property type="match status" value="1"/>
</dbReference>
<dbReference type="GO" id="GO:0000976">
    <property type="term" value="F:transcription cis-regulatory region binding"/>
    <property type="evidence" value="ECO:0007669"/>
    <property type="project" value="TreeGrafter"/>
</dbReference>
<proteinExistence type="inferred from homology"/>
<dbReference type="InterPro" id="IPR000847">
    <property type="entry name" value="LysR_HTH_N"/>
</dbReference>
<evidence type="ECO:0000256" key="4">
    <source>
        <dbReference type="ARBA" id="ARBA00023163"/>
    </source>
</evidence>
<keyword evidence="3" id="KW-0238">DNA-binding</keyword>
<feature type="domain" description="HTH lysR-type" evidence="5">
    <location>
        <begin position="9"/>
        <end position="67"/>
    </location>
</feature>
<dbReference type="InterPro" id="IPR036390">
    <property type="entry name" value="WH_DNA-bd_sf"/>
</dbReference>